<name>A0A2A5B8R6_9GAMM</name>
<reference evidence="2" key="1">
    <citation type="submission" date="2017-08" db="EMBL/GenBank/DDBJ databases">
        <title>A dynamic microbial community with high functional redundancy inhabits the cold, oxic subseafloor aquifer.</title>
        <authorList>
            <person name="Tully B.J."/>
            <person name="Wheat C.G."/>
            <person name="Glazer B.T."/>
            <person name="Huber J.A."/>
        </authorList>
    </citation>
    <scope>NUCLEOTIDE SEQUENCE [LARGE SCALE GENOMIC DNA]</scope>
</reference>
<evidence type="ECO:0008006" key="3">
    <source>
        <dbReference type="Google" id="ProtNLM"/>
    </source>
</evidence>
<proteinExistence type="predicted"/>
<dbReference type="AlphaFoldDB" id="A0A2A5B8R6"/>
<organism evidence="1 2">
    <name type="scientific">SAR86 cluster bacterium</name>
    <dbReference type="NCBI Taxonomy" id="2030880"/>
    <lineage>
        <taxon>Bacteria</taxon>
        <taxon>Pseudomonadati</taxon>
        <taxon>Pseudomonadota</taxon>
        <taxon>Gammaproteobacteria</taxon>
        <taxon>SAR86 cluster</taxon>
    </lineage>
</organism>
<dbReference type="EMBL" id="NVVJ01000004">
    <property type="protein sequence ID" value="PCJ27957.1"/>
    <property type="molecule type" value="Genomic_DNA"/>
</dbReference>
<accession>A0A2A5B8R6</accession>
<evidence type="ECO:0000313" key="2">
    <source>
        <dbReference type="Proteomes" id="UP000218327"/>
    </source>
</evidence>
<gene>
    <name evidence="1" type="ORF">COA96_01990</name>
</gene>
<evidence type="ECO:0000313" key="1">
    <source>
        <dbReference type="EMBL" id="PCJ27957.1"/>
    </source>
</evidence>
<sequence length="152" mass="16949">MKYTSTKLTLLLTLILLIVAVLMGWGIFRKSQIDDASQQLAITTTQTIFSTANAQFLIDNAHKSYSREMSEEAFNGYIAFILRTLGPLAAITAITGSTDMSANPLNQKSAQANYELDLTFSNSSTTVLISMIYEQDKWQFESYTVQAQLLQE</sequence>
<protein>
    <recommendedName>
        <fullName evidence="3">DUF4864 domain-containing protein</fullName>
    </recommendedName>
</protein>
<dbReference type="Proteomes" id="UP000218327">
    <property type="component" value="Unassembled WGS sequence"/>
</dbReference>
<comment type="caution">
    <text evidence="1">The sequence shown here is derived from an EMBL/GenBank/DDBJ whole genome shotgun (WGS) entry which is preliminary data.</text>
</comment>